<evidence type="ECO:0000313" key="3">
    <source>
        <dbReference type="Proteomes" id="UP000000391"/>
    </source>
</evidence>
<dbReference type="InterPro" id="IPR036525">
    <property type="entry name" value="Tubulin/FtsZ_GTPase_sf"/>
</dbReference>
<dbReference type="AlphaFoldDB" id="D7EBZ8"/>
<dbReference type="InterPro" id="IPR017975">
    <property type="entry name" value="Tubulin_CS"/>
</dbReference>
<dbReference type="Proteomes" id="UP000000391">
    <property type="component" value="Plasmid pMETEV01"/>
</dbReference>
<dbReference type="GO" id="GO:0007017">
    <property type="term" value="P:microtubule-based process"/>
    <property type="evidence" value="ECO:0007669"/>
    <property type="project" value="InterPro"/>
</dbReference>
<dbReference type="GeneID" id="9347965"/>
<dbReference type="GO" id="GO:0005874">
    <property type="term" value="C:microtubule"/>
    <property type="evidence" value="ECO:0007669"/>
    <property type="project" value="InterPro"/>
</dbReference>
<evidence type="ECO:0000313" key="2">
    <source>
        <dbReference type="EMBL" id="ADI75120.1"/>
    </source>
</evidence>
<reference evidence="2 3" key="1">
    <citation type="submission" date="2010-06" db="EMBL/GenBank/DDBJ databases">
        <title>Complete sequence plasmid of Methanohalobium evestigatum Z-7303.</title>
        <authorList>
            <consortium name="US DOE Joint Genome Institute"/>
            <person name="Lucas S."/>
            <person name="Copeland A."/>
            <person name="Lapidus A."/>
            <person name="Cheng J.-F."/>
            <person name="Bruce D."/>
            <person name="Goodwin L."/>
            <person name="Pitluck S."/>
            <person name="Saunders E."/>
            <person name="Detter J.C."/>
            <person name="Han C."/>
            <person name="Tapia R."/>
            <person name="Land M."/>
            <person name="Hauser L."/>
            <person name="Kyrpides N."/>
            <person name="Mikhailova N."/>
            <person name="Sieprawska-Lupa M."/>
            <person name="Whitman W.B."/>
            <person name="Anderson I."/>
            <person name="Woyke T."/>
        </authorList>
    </citation>
    <scope>NUCLEOTIDE SEQUENCE [LARGE SCALE GENOMIC DNA]</scope>
    <source>
        <strain evidence="3">ATCC BAA-1072 / DSM 3721 / NBRC 107634 / OCM 161 / Z-7303</strain>
        <plasmid evidence="3">Plasmid pMETEV01</plasmid>
    </source>
</reference>
<feature type="coiled-coil region" evidence="1">
    <location>
        <begin position="53"/>
        <end position="80"/>
    </location>
</feature>
<keyword evidence="1" id="KW-0175">Coiled coil</keyword>
<sequence>MKFPDRIFALGGAGKEIAFTLLEQEWVLRNALRPQPVPEDITVTIIDSAQGEKNLDETRINQIIKQKRKLENELRNTDYDIGYLDVKYKLITGDKVKLNSSVDLIGETSVPIITDGIGMDRDKWWIKSEYINENLDFATGVIRKRGLGKALYYKAYAEDDDISNVVDLPENGKVALVVGLGGGTGSGLMIDMARHLKRQQPTTEITLFGVLPNQVEGVKENTNAYATLSELEYLNLINKNLFKNLILLPIDPTNYDGKTGERIKTEKSLKEFDEAAVYSILAYYSTEKMEDPFTNQPKYAPFIIGVPQILRYNVEAIRKSRDAIREILIKKQQSLEAENDLYSSIFRYLENIEKYHPDKLQVQLKEQDINELQERFSNINSLLNLNLFKKLNYQSLSVYTDIIKNAAEQCDSFLEQIDLMGNSVGLVDTKNQVTFVDDLDELLADILEKEITTLTRRKNIIEKEKAIDDNQLRNTIEYLIYTKSGDQVNREMQLQRLQSSYNNFKERKERLKKEFKEKEDYIQSLQEKENDENQQKVREFVQKIQTPVQQYQKIQDSNLETDVTSLVTNLKQFNNNIISAEDDQDIDSISETEILSILEQIRKESKEFNIDVEGDIFKIKESLKKLKQAKKAFLLIHNENVFYKLKSIFKLNEEQQQNSIKNYKKLMAQLNSDAIFTLGASVDNFYSELIFTGQDIINDAIKYREWLESSIYNSMERLLKNPSRDIRDEFINSLKSGDDAEALGSILNKALQMEKTEFNHIKKQEDEIKNELKDLDYKTEIYDLTISLFKNLQNLRTTFTKKIIGFNDDIEKYKKPETDIISLPNVSENYYSYTKTIQPINVFRATGNSNLSESGLLNNQTELQHLKSNLEELVNNTRSQQYTNLKRRKIIQDRRRYEKIKIRLMVTSQAIDQINIGNNLDFHDKFSNAFDLNVSGRSAENPYTSWVESFGGDWDVNIVVFITGIFLDNIQKIVKAGGYRDSYFRCESKVGQDILIYHSFGLDEGYYVRRNKIFNLENKNDAEFFLQDEKKISDELLQNYIDYIDFLNPSSNNSVDLNLYEKGSLG</sequence>
<dbReference type="Pfam" id="PF13809">
    <property type="entry name" value="Tubulin_2"/>
    <property type="match status" value="1"/>
</dbReference>
<dbReference type="KEGG" id="mev:Metev_2308"/>
<keyword evidence="2" id="KW-0614">Plasmid</keyword>
<dbReference type="RefSeq" id="WP_013195685.1">
    <property type="nucleotide sequence ID" value="NC_014254.1"/>
</dbReference>
<gene>
    <name evidence="2" type="ordered locus">Metev_2308</name>
</gene>
<protein>
    <recommendedName>
        <fullName evidence="4">Tubulin like</fullName>
    </recommendedName>
</protein>
<evidence type="ECO:0000256" key="1">
    <source>
        <dbReference type="SAM" id="Coils"/>
    </source>
</evidence>
<dbReference type="HOGENOM" id="CLU_290644_0_0_2"/>
<dbReference type="EMBL" id="CP002070">
    <property type="protein sequence ID" value="ADI75120.1"/>
    <property type="molecule type" value="Genomic_DNA"/>
</dbReference>
<dbReference type="InterPro" id="IPR025904">
    <property type="entry name" value="Tubulin-like"/>
</dbReference>
<geneLocation type="plasmid" evidence="2 3">
    <name>pMETEV01</name>
</geneLocation>
<dbReference type="GO" id="GO:0005525">
    <property type="term" value="F:GTP binding"/>
    <property type="evidence" value="ECO:0007669"/>
    <property type="project" value="InterPro"/>
</dbReference>
<evidence type="ECO:0008006" key="4">
    <source>
        <dbReference type="Google" id="ProtNLM"/>
    </source>
</evidence>
<organism evidence="2 3">
    <name type="scientific">Methanohalobium evestigatum (strain ATCC BAA-1072 / DSM 3721 / NBRC 107634 / OCM 161 / Z-7303)</name>
    <dbReference type="NCBI Taxonomy" id="644295"/>
    <lineage>
        <taxon>Archaea</taxon>
        <taxon>Methanobacteriati</taxon>
        <taxon>Methanobacteriota</taxon>
        <taxon>Stenosarchaea group</taxon>
        <taxon>Methanomicrobia</taxon>
        <taxon>Methanosarcinales</taxon>
        <taxon>Methanosarcinaceae</taxon>
        <taxon>Methanohalobium</taxon>
    </lineage>
</organism>
<dbReference type="Gene3D" id="3.40.50.1440">
    <property type="entry name" value="Tubulin/FtsZ, GTPase domain"/>
    <property type="match status" value="1"/>
</dbReference>
<keyword evidence="3" id="KW-1185">Reference proteome</keyword>
<proteinExistence type="predicted"/>
<dbReference type="SUPFAM" id="SSF52490">
    <property type="entry name" value="Tubulin nucleotide-binding domain-like"/>
    <property type="match status" value="1"/>
</dbReference>
<feature type="coiled-coil region" evidence="1">
    <location>
        <begin position="494"/>
        <end position="531"/>
    </location>
</feature>
<accession>D7EBZ8</accession>
<name>D7EBZ8_METEZ</name>
<dbReference type="PROSITE" id="PS00227">
    <property type="entry name" value="TUBULIN"/>
    <property type="match status" value="1"/>
</dbReference>
<dbReference type="OrthoDB" id="134470at2157"/>